<evidence type="ECO:0000313" key="3">
    <source>
        <dbReference type="Proteomes" id="UP001346149"/>
    </source>
</evidence>
<reference evidence="2 3" key="1">
    <citation type="journal article" date="2023" name="Hortic Res">
        <title>Pangenome of water caltrop reveals structural variations and asymmetric subgenome divergence after allopolyploidization.</title>
        <authorList>
            <person name="Zhang X."/>
            <person name="Chen Y."/>
            <person name="Wang L."/>
            <person name="Yuan Y."/>
            <person name="Fang M."/>
            <person name="Shi L."/>
            <person name="Lu R."/>
            <person name="Comes H.P."/>
            <person name="Ma Y."/>
            <person name="Chen Y."/>
            <person name="Huang G."/>
            <person name="Zhou Y."/>
            <person name="Zheng Z."/>
            <person name="Qiu Y."/>
        </authorList>
    </citation>
    <scope>NUCLEOTIDE SEQUENCE [LARGE SCALE GENOMIC DNA]</scope>
    <source>
        <strain evidence="2">F231</strain>
    </source>
</reference>
<dbReference type="AlphaFoldDB" id="A0AAN7R9R6"/>
<keyword evidence="1" id="KW-0472">Membrane</keyword>
<sequence>MCQLKSSSALQQKCFLLLESINQAERMEASSPLVFSLKRLYKQDTTLLLQLLHSSNLLLFLSISGICFFSSETQSFLVFQLLPRMNPKIIYFSHFHQVLMT</sequence>
<keyword evidence="1" id="KW-1133">Transmembrane helix</keyword>
<accession>A0AAN7R9R6</accession>
<evidence type="ECO:0000256" key="1">
    <source>
        <dbReference type="SAM" id="Phobius"/>
    </source>
</evidence>
<keyword evidence="1" id="KW-0812">Transmembrane</keyword>
<dbReference type="EMBL" id="JAXQNO010000008">
    <property type="protein sequence ID" value="KAK4793475.1"/>
    <property type="molecule type" value="Genomic_DNA"/>
</dbReference>
<evidence type="ECO:0000313" key="2">
    <source>
        <dbReference type="EMBL" id="KAK4793475.1"/>
    </source>
</evidence>
<comment type="caution">
    <text evidence="2">The sequence shown here is derived from an EMBL/GenBank/DDBJ whole genome shotgun (WGS) entry which is preliminary data.</text>
</comment>
<name>A0AAN7R9R6_TRANT</name>
<gene>
    <name evidence="2" type="ORF">SAY86_023910</name>
</gene>
<organism evidence="2 3">
    <name type="scientific">Trapa natans</name>
    <name type="common">Water chestnut</name>
    <dbReference type="NCBI Taxonomy" id="22666"/>
    <lineage>
        <taxon>Eukaryota</taxon>
        <taxon>Viridiplantae</taxon>
        <taxon>Streptophyta</taxon>
        <taxon>Embryophyta</taxon>
        <taxon>Tracheophyta</taxon>
        <taxon>Spermatophyta</taxon>
        <taxon>Magnoliopsida</taxon>
        <taxon>eudicotyledons</taxon>
        <taxon>Gunneridae</taxon>
        <taxon>Pentapetalae</taxon>
        <taxon>rosids</taxon>
        <taxon>malvids</taxon>
        <taxon>Myrtales</taxon>
        <taxon>Lythraceae</taxon>
        <taxon>Trapa</taxon>
    </lineage>
</organism>
<keyword evidence="3" id="KW-1185">Reference proteome</keyword>
<feature type="transmembrane region" description="Helical" evidence="1">
    <location>
        <begin position="57"/>
        <end position="79"/>
    </location>
</feature>
<proteinExistence type="predicted"/>
<dbReference type="Proteomes" id="UP001346149">
    <property type="component" value="Unassembled WGS sequence"/>
</dbReference>
<protein>
    <submittedName>
        <fullName evidence="2">Uncharacterized protein</fullName>
    </submittedName>
</protein>